<dbReference type="AlphaFoldDB" id="A0AB39RL31"/>
<organism evidence="2">
    <name type="scientific">Streptomyces sp. R41</name>
    <dbReference type="NCBI Taxonomy" id="3238632"/>
    <lineage>
        <taxon>Bacteria</taxon>
        <taxon>Bacillati</taxon>
        <taxon>Actinomycetota</taxon>
        <taxon>Actinomycetes</taxon>
        <taxon>Kitasatosporales</taxon>
        <taxon>Streptomycetaceae</taxon>
        <taxon>Streptomyces</taxon>
    </lineage>
</organism>
<dbReference type="InterPro" id="IPR041375">
    <property type="entry name" value="VapC45_PIN-like"/>
</dbReference>
<dbReference type="EMBL" id="CP163443">
    <property type="protein sequence ID" value="XDQ54951.1"/>
    <property type="molecule type" value="Genomic_DNA"/>
</dbReference>
<evidence type="ECO:0000313" key="2">
    <source>
        <dbReference type="EMBL" id="XDQ54951.1"/>
    </source>
</evidence>
<name>A0AB39RL31_9ACTN</name>
<gene>
    <name evidence="2" type="ORF">AB5J53_26455</name>
</gene>
<accession>A0AB39RL31</accession>
<feature type="domain" description="VapC45 PIN like" evidence="1">
    <location>
        <begin position="8"/>
        <end position="90"/>
    </location>
</feature>
<protein>
    <recommendedName>
        <fullName evidence="1">VapC45 PIN like domain-containing protein</fullName>
    </recommendedName>
</protein>
<evidence type="ECO:0000259" key="1">
    <source>
        <dbReference type="Pfam" id="PF18478"/>
    </source>
</evidence>
<dbReference type="Pfam" id="PF18478">
    <property type="entry name" value="PIN_10"/>
    <property type="match status" value="1"/>
</dbReference>
<proteinExistence type="predicted"/>
<sequence length="155" mass="17181">MTTAGGLRLFLDRSTNAKRFAEAARELCPDVQTIGDLYGVTPAEAVLDEQWIADASVAGRICVGADQRILSNLLELEAIINHSARYLVFADNNTPTRQRIAHFRELYPQLEPLADIPGPWVYKLTRGGLQEVNGDVLRARLAQARERLLKPGLKS</sequence>
<dbReference type="RefSeq" id="WP_369248145.1">
    <property type="nucleotide sequence ID" value="NZ_CP163443.1"/>
</dbReference>
<reference evidence="2" key="1">
    <citation type="submission" date="2024-07" db="EMBL/GenBank/DDBJ databases">
        <authorList>
            <person name="Yu S.T."/>
        </authorList>
    </citation>
    <scope>NUCLEOTIDE SEQUENCE</scope>
    <source>
        <strain evidence="2">R41</strain>
    </source>
</reference>